<evidence type="ECO:0000313" key="2">
    <source>
        <dbReference type="EMBL" id="HII74364.1"/>
    </source>
</evidence>
<evidence type="ECO:0000256" key="1">
    <source>
        <dbReference type="SAM" id="Coils"/>
    </source>
</evidence>
<keyword evidence="1" id="KW-0175">Coiled coil</keyword>
<gene>
    <name evidence="2" type="ORF">HA332_08340</name>
</gene>
<sequence>MELEKLVSQIKKKKYGSKKELIKDLNLLMTEIHNQIKSEISRAKKANKNVNEIEKEIEKILHSLKKVRKNKQAQSIRNIKFVVDRRGLEALELLKKLKSS</sequence>
<feature type="coiled-coil region" evidence="1">
    <location>
        <begin position="36"/>
        <end position="70"/>
    </location>
</feature>
<evidence type="ECO:0000313" key="3">
    <source>
        <dbReference type="Proteomes" id="UP000646844"/>
    </source>
</evidence>
<dbReference type="EMBL" id="DUJO01000037">
    <property type="protein sequence ID" value="HII74364.1"/>
    <property type="molecule type" value="Genomic_DNA"/>
</dbReference>
<comment type="caution">
    <text evidence="2">The sequence shown here is derived from an EMBL/GenBank/DDBJ whole genome shotgun (WGS) entry which is preliminary data.</text>
</comment>
<reference evidence="2" key="1">
    <citation type="journal article" date="2020" name="bioRxiv">
        <title>A rank-normalized archaeal taxonomy based on genome phylogeny resolves widespread incomplete and uneven classifications.</title>
        <authorList>
            <person name="Rinke C."/>
            <person name="Chuvochina M."/>
            <person name="Mussig A.J."/>
            <person name="Chaumeil P.-A."/>
            <person name="Waite D.W."/>
            <person name="Whitman W.B."/>
            <person name="Parks D.H."/>
            <person name="Hugenholtz P."/>
        </authorList>
    </citation>
    <scope>NUCLEOTIDE SEQUENCE</scope>
    <source>
        <strain evidence="2">UBA8838</strain>
    </source>
</reference>
<dbReference type="Proteomes" id="UP000646844">
    <property type="component" value="Unassembled WGS sequence"/>
</dbReference>
<dbReference type="OMA" id="TEIHNQI"/>
<dbReference type="RefSeq" id="WP_010978187.1">
    <property type="nucleotide sequence ID" value="NZ_BAABQO010000002.1"/>
</dbReference>
<dbReference type="GeneID" id="1458134"/>
<accession>A0A832TEC0</accession>
<organism evidence="2 3">
    <name type="scientific">Sulfurisphaera tokodaii</name>
    <dbReference type="NCBI Taxonomy" id="111955"/>
    <lineage>
        <taxon>Archaea</taxon>
        <taxon>Thermoproteota</taxon>
        <taxon>Thermoprotei</taxon>
        <taxon>Sulfolobales</taxon>
        <taxon>Sulfolobaceae</taxon>
        <taxon>Sulfurisphaera</taxon>
    </lineage>
</organism>
<name>A0A832TEC0_9CREN</name>
<dbReference type="AlphaFoldDB" id="A0A832TEC0"/>
<protein>
    <submittedName>
        <fullName evidence="2">Uncharacterized protein</fullName>
    </submittedName>
</protein>
<proteinExistence type="predicted"/>